<dbReference type="InterPro" id="IPR013818">
    <property type="entry name" value="Lipase"/>
</dbReference>
<evidence type="ECO:0000256" key="2">
    <source>
        <dbReference type="ARBA" id="ARBA00010701"/>
    </source>
</evidence>
<dbReference type="GO" id="GO:0005615">
    <property type="term" value="C:extracellular space"/>
    <property type="evidence" value="ECO:0007669"/>
    <property type="project" value="TreeGrafter"/>
</dbReference>
<keyword evidence="3" id="KW-0964">Secreted</keyword>
<dbReference type="Gene3D" id="3.40.50.1820">
    <property type="entry name" value="alpha/beta hydrolase"/>
    <property type="match status" value="1"/>
</dbReference>
<name>A0A817FCM2_LEPSM</name>
<evidence type="ECO:0000313" key="6">
    <source>
        <dbReference type="EMBL" id="CAF2745626.1"/>
    </source>
</evidence>
<dbReference type="OrthoDB" id="6337994at2759"/>
<proteinExistence type="inferred from homology"/>
<dbReference type="Pfam" id="PF00151">
    <property type="entry name" value="Lipase"/>
    <property type="match status" value="1"/>
</dbReference>
<protein>
    <submittedName>
        <fullName evidence="6">(salmon louse) hypothetical protein</fullName>
    </submittedName>
</protein>
<dbReference type="GO" id="GO:0016298">
    <property type="term" value="F:lipase activity"/>
    <property type="evidence" value="ECO:0007669"/>
    <property type="project" value="InterPro"/>
</dbReference>
<evidence type="ECO:0000313" key="7">
    <source>
        <dbReference type="Proteomes" id="UP000675881"/>
    </source>
</evidence>
<comment type="caution">
    <text evidence="6">The sequence shown here is derived from an EMBL/GenBank/DDBJ whole genome shotgun (WGS) entry which is preliminary data.</text>
</comment>
<reference evidence="6" key="1">
    <citation type="submission" date="2021-02" db="EMBL/GenBank/DDBJ databases">
        <authorList>
            <person name="Bekaert M."/>
        </authorList>
    </citation>
    <scope>NUCLEOTIDE SEQUENCE</scope>
    <source>
        <strain evidence="6">IoA-00</strain>
    </source>
</reference>
<dbReference type="PRINTS" id="PR00821">
    <property type="entry name" value="TAGLIPASE"/>
</dbReference>
<dbReference type="SUPFAM" id="SSF53474">
    <property type="entry name" value="alpha/beta-Hydrolases"/>
    <property type="match status" value="1"/>
</dbReference>
<organism evidence="6 7">
    <name type="scientific">Lepeophtheirus salmonis</name>
    <name type="common">Salmon louse</name>
    <name type="synonym">Caligus salmonis</name>
    <dbReference type="NCBI Taxonomy" id="72036"/>
    <lineage>
        <taxon>Eukaryota</taxon>
        <taxon>Metazoa</taxon>
        <taxon>Ecdysozoa</taxon>
        <taxon>Arthropoda</taxon>
        <taxon>Crustacea</taxon>
        <taxon>Multicrustacea</taxon>
        <taxon>Hexanauplia</taxon>
        <taxon>Copepoda</taxon>
        <taxon>Siphonostomatoida</taxon>
        <taxon>Caligidae</taxon>
        <taxon>Lepeophtheirus</taxon>
    </lineage>
</organism>
<dbReference type="PANTHER" id="PTHR11610:SF186">
    <property type="entry name" value="FI22312P1"/>
    <property type="match status" value="1"/>
</dbReference>
<dbReference type="Proteomes" id="UP000675881">
    <property type="component" value="Unassembled WGS sequence"/>
</dbReference>
<gene>
    <name evidence="6" type="ORF">LSAA_269</name>
</gene>
<dbReference type="InterPro" id="IPR029058">
    <property type="entry name" value="AB_hydrolase_fold"/>
</dbReference>
<dbReference type="InterPro" id="IPR000734">
    <property type="entry name" value="TAG_lipase"/>
</dbReference>
<evidence type="ECO:0000256" key="4">
    <source>
        <dbReference type="RuleBase" id="RU004262"/>
    </source>
</evidence>
<evidence type="ECO:0000256" key="3">
    <source>
        <dbReference type="ARBA" id="ARBA00022525"/>
    </source>
</evidence>
<evidence type="ECO:0000259" key="5">
    <source>
        <dbReference type="Pfam" id="PF00151"/>
    </source>
</evidence>
<keyword evidence="7" id="KW-1185">Reference proteome</keyword>
<dbReference type="AlphaFoldDB" id="A0A817FCM2"/>
<feature type="domain" description="Lipase" evidence="5">
    <location>
        <begin position="3"/>
        <end position="217"/>
    </location>
</feature>
<comment type="similarity">
    <text evidence="2 4">Belongs to the AB hydrolase superfamily. Lipase family.</text>
</comment>
<comment type="subcellular location">
    <subcellularLocation>
        <location evidence="1">Secreted</location>
    </subcellularLocation>
</comment>
<sequence>MRDALLKKSDINVFCADWKQGSQFPYYAQAAANTQIVGLMIAKFFNAVSGVVGTIGPKLHFIGFSLGAQVCGYAGSKIPKLDQKVEFRLDKSDADFVDVIHTNGAYLSSGGLGLLDISGHVDFYPFGGQNQMPCKSVFQEAFLWKDVGCSHSRAVRLFIEIIKNKDCKMVGFPCVGGYNAFLKGQCFDTSKAFPLGLNTPRNASGELYLTTRIVAPFCGIQLQVNISVNIPYSVLGNNYNRLLKITFYGDQGEMETFTISKGVVSSGKLLQSFYFRS</sequence>
<evidence type="ECO:0000256" key="1">
    <source>
        <dbReference type="ARBA" id="ARBA00004613"/>
    </source>
</evidence>
<dbReference type="EMBL" id="CAJNVT010000107">
    <property type="protein sequence ID" value="CAF2745626.1"/>
    <property type="molecule type" value="Genomic_DNA"/>
</dbReference>
<accession>A0A817FCM2</accession>
<dbReference type="PANTHER" id="PTHR11610">
    <property type="entry name" value="LIPASE"/>
    <property type="match status" value="1"/>
</dbReference>
<dbReference type="GO" id="GO:0016042">
    <property type="term" value="P:lipid catabolic process"/>
    <property type="evidence" value="ECO:0007669"/>
    <property type="project" value="TreeGrafter"/>
</dbReference>